<gene>
    <name evidence="2" type="ORF">GGX14DRAFT_391590</name>
</gene>
<protein>
    <submittedName>
        <fullName evidence="2">Uncharacterized protein</fullName>
    </submittedName>
</protein>
<dbReference type="EMBL" id="JARJCW010000016">
    <property type="protein sequence ID" value="KAJ7215915.1"/>
    <property type="molecule type" value="Genomic_DNA"/>
</dbReference>
<feature type="compositionally biased region" description="Polar residues" evidence="1">
    <location>
        <begin position="119"/>
        <end position="131"/>
    </location>
</feature>
<evidence type="ECO:0000256" key="1">
    <source>
        <dbReference type="SAM" id="MobiDB-lite"/>
    </source>
</evidence>
<evidence type="ECO:0000313" key="3">
    <source>
        <dbReference type="Proteomes" id="UP001219525"/>
    </source>
</evidence>
<dbReference type="Proteomes" id="UP001219525">
    <property type="component" value="Unassembled WGS sequence"/>
</dbReference>
<sequence length="333" mass="36019">MPAPPPRRGACSLCQGDCVGFQIRPGTTAMCLCDHTEAVHVIIPTLPPRGGCAETGCTAFQSTTFLAADEGRTPCERPGCGKHYIRHALLPENEEPTSATLMSMVASHAPVAQAWSAPLPSSQSSTRTGTANDRRVARAASQHVWGSLTGASFPRGPQRPFSSGVAKTRGTNNRVTGRVPKNAPIGTEDVVLYFGLYVLPVESSDDIYDPDAHDLYAVSSRGARIFGTHDPRLLSTMQRHNLAFKFTVPERCVTDPQLSFYEDLNAKLTDHMAENHLSFTAVPQSDISPPLQDSEDENALDQWHGASFMSLPWTLLLVGTAPRVENNGDRVAK</sequence>
<organism evidence="2 3">
    <name type="scientific">Mycena pura</name>
    <dbReference type="NCBI Taxonomy" id="153505"/>
    <lineage>
        <taxon>Eukaryota</taxon>
        <taxon>Fungi</taxon>
        <taxon>Dikarya</taxon>
        <taxon>Basidiomycota</taxon>
        <taxon>Agaricomycotina</taxon>
        <taxon>Agaricomycetes</taxon>
        <taxon>Agaricomycetidae</taxon>
        <taxon>Agaricales</taxon>
        <taxon>Marasmiineae</taxon>
        <taxon>Mycenaceae</taxon>
        <taxon>Mycena</taxon>
    </lineage>
</organism>
<proteinExistence type="predicted"/>
<accession>A0AAD6VPQ3</accession>
<keyword evidence="3" id="KW-1185">Reference proteome</keyword>
<comment type="caution">
    <text evidence="2">The sequence shown here is derived from an EMBL/GenBank/DDBJ whole genome shotgun (WGS) entry which is preliminary data.</text>
</comment>
<feature type="region of interest" description="Disordered" evidence="1">
    <location>
        <begin position="116"/>
        <end position="181"/>
    </location>
</feature>
<reference evidence="2" key="1">
    <citation type="submission" date="2023-03" db="EMBL/GenBank/DDBJ databases">
        <title>Massive genome expansion in bonnet fungi (Mycena s.s.) driven by repeated elements and novel gene families across ecological guilds.</title>
        <authorList>
            <consortium name="Lawrence Berkeley National Laboratory"/>
            <person name="Harder C.B."/>
            <person name="Miyauchi S."/>
            <person name="Viragh M."/>
            <person name="Kuo A."/>
            <person name="Thoen E."/>
            <person name="Andreopoulos B."/>
            <person name="Lu D."/>
            <person name="Skrede I."/>
            <person name="Drula E."/>
            <person name="Henrissat B."/>
            <person name="Morin E."/>
            <person name="Kohler A."/>
            <person name="Barry K."/>
            <person name="LaButti K."/>
            <person name="Morin E."/>
            <person name="Salamov A."/>
            <person name="Lipzen A."/>
            <person name="Mereny Z."/>
            <person name="Hegedus B."/>
            <person name="Baldrian P."/>
            <person name="Stursova M."/>
            <person name="Weitz H."/>
            <person name="Taylor A."/>
            <person name="Grigoriev I.V."/>
            <person name="Nagy L.G."/>
            <person name="Martin F."/>
            <person name="Kauserud H."/>
        </authorList>
    </citation>
    <scope>NUCLEOTIDE SEQUENCE</scope>
    <source>
        <strain evidence="2">9144</strain>
    </source>
</reference>
<name>A0AAD6VPQ3_9AGAR</name>
<dbReference type="AlphaFoldDB" id="A0AAD6VPQ3"/>
<evidence type="ECO:0000313" key="2">
    <source>
        <dbReference type="EMBL" id="KAJ7215915.1"/>
    </source>
</evidence>